<organism evidence="2">
    <name type="scientific">Myoviridae sp. ctZgq1</name>
    <dbReference type="NCBI Taxonomy" id="2826666"/>
    <lineage>
        <taxon>Viruses</taxon>
        <taxon>Duplodnaviria</taxon>
        <taxon>Heunggongvirae</taxon>
        <taxon>Uroviricota</taxon>
        <taxon>Caudoviricetes</taxon>
    </lineage>
</organism>
<sequence length="142" mass="16186">MKLKKKQEEKPKVSASVRGRRNRNKGADFERRVAKQLQEVTGLEFVRTPQSGGFAKNKQTAEGFRGDIVPADSNADFVLHIECKNTQTIQIKKWWEQATSDCPKGKVPTIVYLMHVDGKQPKRMITLDMKDFLELAGDRLVK</sequence>
<feature type="compositionally biased region" description="Basic and acidic residues" evidence="1">
    <location>
        <begin position="1"/>
        <end position="12"/>
    </location>
</feature>
<dbReference type="Pfam" id="PF24608">
    <property type="entry name" value="PDDEXK_15"/>
    <property type="match status" value="1"/>
</dbReference>
<evidence type="ECO:0000256" key="1">
    <source>
        <dbReference type="SAM" id="MobiDB-lite"/>
    </source>
</evidence>
<proteinExistence type="predicted"/>
<feature type="region of interest" description="Disordered" evidence="1">
    <location>
        <begin position="1"/>
        <end position="31"/>
    </location>
</feature>
<evidence type="ECO:0000313" key="2">
    <source>
        <dbReference type="EMBL" id="DAD74565.1"/>
    </source>
</evidence>
<dbReference type="InterPro" id="IPR056931">
    <property type="entry name" value="D14-like"/>
</dbReference>
<name>A0A8S5LX04_9CAUD</name>
<accession>A0A8S5LX04</accession>
<dbReference type="EMBL" id="BK014762">
    <property type="protein sequence ID" value="DAD74565.1"/>
    <property type="molecule type" value="Genomic_DNA"/>
</dbReference>
<dbReference type="InterPro" id="IPR011856">
    <property type="entry name" value="tRNA_endonuc-like_dom_sf"/>
</dbReference>
<dbReference type="GO" id="GO:0003676">
    <property type="term" value="F:nucleic acid binding"/>
    <property type="evidence" value="ECO:0007669"/>
    <property type="project" value="InterPro"/>
</dbReference>
<reference evidence="2" key="1">
    <citation type="journal article" date="2021" name="Proc. Natl. Acad. Sci. U.S.A.">
        <title>A Catalog of Tens of Thousands of Viruses from Human Metagenomes Reveals Hidden Associations with Chronic Diseases.</title>
        <authorList>
            <person name="Tisza M.J."/>
            <person name="Buck C.B."/>
        </authorList>
    </citation>
    <scope>NUCLEOTIDE SEQUENCE</scope>
    <source>
        <strain evidence="2">CtZgq1</strain>
    </source>
</reference>
<dbReference type="Gene3D" id="3.40.1350.10">
    <property type="match status" value="1"/>
</dbReference>
<protein>
    <submittedName>
        <fullName evidence="2">HOLLIDAY JUNCTION RESOLVASE HOMOLOGOUS RECOMBINATION</fullName>
    </submittedName>
</protein>